<dbReference type="SMART" id="SM00490">
    <property type="entry name" value="HELICc"/>
    <property type="match status" value="1"/>
</dbReference>
<evidence type="ECO:0000313" key="2">
    <source>
        <dbReference type="EMBL" id="EGJ99787.1"/>
    </source>
</evidence>
<organism evidence="2 3">
    <name type="scientific">Dysgonomonas gadei ATCC BAA-286</name>
    <dbReference type="NCBI Taxonomy" id="742766"/>
    <lineage>
        <taxon>Bacteria</taxon>
        <taxon>Pseudomonadati</taxon>
        <taxon>Bacteroidota</taxon>
        <taxon>Bacteroidia</taxon>
        <taxon>Bacteroidales</taxon>
        <taxon>Dysgonomonadaceae</taxon>
        <taxon>Dysgonomonas</taxon>
    </lineage>
</organism>
<protein>
    <recommendedName>
        <fullName evidence="1">Helicase C-terminal domain-containing protein</fullName>
    </recommendedName>
</protein>
<dbReference type="PROSITE" id="PS51194">
    <property type="entry name" value="HELICASE_CTER"/>
    <property type="match status" value="1"/>
</dbReference>
<dbReference type="SUPFAM" id="SSF52540">
    <property type="entry name" value="P-loop containing nucleoside triphosphate hydrolases"/>
    <property type="match status" value="1"/>
</dbReference>
<dbReference type="InterPro" id="IPR001650">
    <property type="entry name" value="Helicase_C-like"/>
</dbReference>
<name>F5J3C9_9BACT</name>
<dbReference type="GO" id="GO:0005829">
    <property type="term" value="C:cytosol"/>
    <property type="evidence" value="ECO:0007669"/>
    <property type="project" value="TreeGrafter"/>
</dbReference>
<dbReference type="PANTHER" id="PTHR47396:SF1">
    <property type="entry name" value="ATP-DEPENDENT HELICASE IRC3-RELATED"/>
    <property type="match status" value="1"/>
</dbReference>
<accession>F5J3C9</accession>
<dbReference type="STRING" id="742766.HMPREF9455_03846"/>
<sequence>MNSDRKHILAFVPSIDEAIQFAQEYPNSAAIYSGMHDSERERVISEFRKGNIRVIFNVRVLSTGFDYTKIDCIILGISTASIALYYQILGRGTRIDDEKEPLKSSSNIGKPLETMPFGKHKGENFKDIPKEYREWMLKSFDWHAANMNLKQAIEGSL</sequence>
<dbReference type="AlphaFoldDB" id="F5J3C9"/>
<dbReference type="OrthoDB" id="9759819at2"/>
<dbReference type="Gene3D" id="3.40.50.300">
    <property type="entry name" value="P-loop containing nucleotide triphosphate hydrolases"/>
    <property type="match status" value="1"/>
</dbReference>
<dbReference type="Pfam" id="PF12843">
    <property type="entry name" value="QSregVF_b"/>
    <property type="match status" value="1"/>
</dbReference>
<keyword evidence="3" id="KW-1185">Reference proteome</keyword>
<comment type="caution">
    <text evidence="2">The sequence shown here is derived from an EMBL/GenBank/DDBJ whole genome shotgun (WGS) entry which is preliminary data.</text>
</comment>
<evidence type="ECO:0000313" key="3">
    <source>
        <dbReference type="Proteomes" id="UP000004913"/>
    </source>
</evidence>
<feature type="domain" description="Helicase C-terminal" evidence="1">
    <location>
        <begin position="1"/>
        <end position="136"/>
    </location>
</feature>
<dbReference type="Pfam" id="PF00271">
    <property type="entry name" value="Helicase_C"/>
    <property type="match status" value="1"/>
</dbReference>
<reference evidence="2 3" key="1">
    <citation type="submission" date="2011-04" db="EMBL/GenBank/DDBJ databases">
        <title>The Genome Sequence of Dysgonomonas gadei ATCC BAA-286.</title>
        <authorList>
            <consortium name="The Broad Institute Genome Sequencing Platform"/>
            <person name="Earl A."/>
            <person name="Ward D."/>
            <person name="Feldgarden M."/>
            <person name="Gevers D."/>
            <person name="Pudlo N."/>
            <person name="Martens E."/>
            <person name="Allen-Vercoe E."/>
            <person name="Young S.K."/>
            <person name="Zeng Q."/>
            <person name="Gargeya S."/>
            <person name="Fitzgerald M."/>
            <person name="Haas B."/>
            <person name="Abouelleil A."/>
            <person name="Alvarado L."/>
            <person name="Arachchi H.M."/>
            <person name="Berlin A."/>
            <person name="Brown A."/>
            <person name="Chapman S.B."/>
            <person name="Chen Z."/>
            <person name="Dunbar C."/>
            <person name="Freedman E."/>
            <person name="Gearin G."/>
            <person name="Gellesch M."/>
            <person name="Goldberg J."/>
            <person name="Griggs A."/>
            <person name="Gujja S."/>
            <person name="Heiman D."/>
            <person name="Howarth C."/>
            <person name="Larson L."/>
            <person name="Lui A."/>
            <person name="MacDonald P.J.P."/>
            <person name="Mehta T."/>
            <person name="Montmayeur A."/>
            <person name="Murphy C."/>
            <person name="Neiman D."/>
            <person name="Pearson M."/>
            <person name="Priest M."/>
            <person name="Roberts A."/>
            <person name="Saif S."/>
            <person name="Shea T."/>
            <person name="Shenoy N."/>
            <person name="Sisk P."/>
            <person name="Stolte C."/>
            <person name="Sykes S."/>
            <person name="Yandava C."/>
            <person name="Wortman J."/>
            <person name="Nusbaum C."/>
            <person name="Birren B."/>
        </authorList>
    </citation>
    <scope>NUCLEOTIDE SEQUENCE [LARGE SCALE GENOMIC DNA]</scope>
    <source>
        <strain evidence="2 3">ATCC BAA-286</strain>
    </source>
</reference>
<dbReference type="RefSeq" id="WP_006801380.1">
    <property type="nucleotide sequence ID" value="NZ_GL891992.1"/>
</dbReference>
<dbReference type="EMBL" id="ADLV01000052">
    <property type="protein sequence ID" value="EGJ99787.1"/>
    <property type="molecule type" value="Genomic_DNA"/>
</dbReference>
<dbReference type="Proteomes" id="UP000004913">
    <property type="component" value="Unassembled WGS sequence"/>
</dbReference>
<dbReference type="InterPro" id="IPR027417">
    <property type="entry name" value="P-loop_NTPase"/>
</dbReference>
<dbReference type="HOGENOM" id="CLU_1675117_0_0_10"/>
<gene>
    <name evidence="2" type="ORF">HMPREF9455_03846</name>
</gene>
<proteinExistence type="predicted"/>
<evidence type="ECO:0000259" key="1">
    <source>
        <dbReference type="PROSITE" id="PS51194"/>
    </source>
</evidence>
<dbReference type="eggNOG" id="COG1061">
    <property type="taxonomic scope" value="Bacteria"/>
</dbReference>
<dbReference type="InterPro" id="IPR024530">
    <property type="entry name" value="QSregVF_b"/>
</dbReference>
<dbReference type="PANTHER" id="PTHR47396">
    <property type="entry name" value="TYPE I RESTRICTION ENZYME ECOKI R PROTEIN"/>
    <property type="match status" value="1"/>
</dbReference>
<dbReference type="InterPro" id="IPR050742">
    <property type="entry name" value="Helicase_Restrict-Modif_Enz"/>
</dbReference>